<comment type="caution">
    <text evidence="1">The sequence shown here is derived from an EMBL/GenBank/DDBJ whole genome shotgun (WGS) entry which is preliminary data.</text>
</comment>
<name>A0A388MG10_CHABU</name>
<keyword evidence="2" id="KW-1185">Reference proteome</keyword>
<gene>
    <name evidence="1" type="ORF">CBR_g72381</name>
</gene>
<dbReference type="Proteomes" id="UP000265515">
    <property type="component" value="Unassembled WGS sequence"/>
</dbReference>
<accession>A0A388MG10</accession>
<reference evidence="1 2" key="1">
    <citation type="journal article" date="2018" name="Cell">
        <title>The Chara Genome: Secondary Complexity and Implications for Plant Terrestrialization.</title>
        <authorList>
            <person name="Nishiyama T."/>
            <person name="Sakayama H."/>
            <person name="Vries J.D."/>
            <person name="Buschmann H."/>
            <person name="Saint-Marcoux D."/>
            <person name="Ullrich K.K."/>
            <person name="Haas F.B."/>
            <person name="Vanderstraeten L."/>
            <person name="Becker D."/>
            <person name="Lang D."/>
            <person name="Vosolsobe S."/>
            <person name="Rombauts S."/>
            <person name="Wilhelmsson P.K.I."/>
            <person name="Janitza P."/>
            <person name="Kern R."/>
            <person name="Heyl A."/>
            <person name="Rumpler F."/>
            <person name="Villalobos L.I.A.C."/>
            <person name="Clay J.M."/>
            <person name="Skokan R."/>
            <person name="Toyoda A."/>
            <person name="Suzuki Y."/>
            <person name="Kagoshima H."/>
            <person name="Schijlen E."/>
            <person name="Tajeshwar N."/>
            <person name="Catarino B."/>
            <person name="Hetherington A.J."/>
            <person name="Saltykova A."/>
            <person name="Bonnot C."/>
            <person name="Breuninger H."/>
            <person name="Symeonidi A."/>
            <person name="Radhakrishnan G.V."/>
            <person name="Van Nieuwerburgh F."/>
            <person name="Deforce D."/>
            <person name="Chang C."/>
            <person name="Karol K.G."/>
            <person name="Hedrich R."/>
            <person name="Ulvskov P."/>
            <person name="Glockner G."/>
            <person name="Delwiche C.F."/>
            <person name="Petrasek J."/>
            <person name="Van de Peer Y."/>
            <person name="Friml J."/>
            <person name="Beilby M."/>
            <person name="Dolan L."/>
            <person name="Kohara Y."/>
            <person name="Sugano S."/>
            <person name="Fujiyama A."/>
            <person name="Delaux P.-M."/>
            <person name="Quint M."/>
            <person name="TheiBen G."/>
            <person name="Hagemann M."/>
            <person name="Harholt J."/>
            <person name="Dunand C."/>
            <person name="Zachgo S."/>
            <person name="Langdale J."/>
            <person name="Maumus F."/>
            <person name="Straeten D.V.D."/>
            <person name="Gould S.B."/>
            <person name="Rensing S.A."/>
        </authorList>
    </citation>
    <scope>NUCLEOTIDE SEQUENCE [LARGE SCALE GENOMIC DNA]</scope>
    <source>
        <strain evidence="1 2">S276</strain>
    </source>
</reference>
<sequence>QTAAVAMASYSSDSVLGHNRDNVYLGDRDVYSEEMLDTLQDRRRQSQ</sequence>
<dbReference type="EMBL" id="BFEA01002072">
    <property type="protein sequence ID" value="GBG93507.1"/>
    <property type="molecule type" value="Genomic_DNA"/>
</dbReference>
<feature type="non-terminal residue" evidence="1">
    <location>
        <position position="1"/>
    </location>
</feature>
<protein>
    <submittedName>
        <fullName evidence="1">Uncharacterized protein</fullName>
    </submittedName>
</protein>
<organism evidence="1 2">
    <name type="scientific">Chara braunii</name>
    <name type="common">Braun's stonewort</name>
    <dbReference type="NCBI Taxonomy" id="69332"/>
    <lineage>
        <taxon>Eukaryota</taxon>
        <taxon>Viridiplantae</taxon>
        <taxon>Streptophyta</taxon>
        <taxon>Charophyceae</taxon>
        <taxon>Charales</taxon>
        <taxon>Characeae</taxon>
        <taxon>Chara</taxon>
    </lineage>
</organism>
<dbReference type="AlphaFoldDB" id="A0A388MG10"/>
<evidence type="ECO:0000313" key="2">
    <source>
        <dbReference type="Proteomes" id="UP000265515"/>
    </source>
</evidence>
<proteinExistence type="predicted"/>
<dbReference type="Gramene" id="GBG93507">
    <property type="protein sequence ID" value="GBG93507"/>
    <property type="gene ID" value="CBR_g72381"/>
</dbReference>
<evidence type="ECO:0000313" key="1">
    <source>
        <dbReference type="EMBL" id="GBG93507.1"/>
    </source>
</evidence>